<dbReference type="Pfam" id="PF17914">
    <property type="entry name" value="HopA1"/>
    <property type="match status" value="1"/>
</dbReference>
<dbReference type="RefSeq" id="WP_193400613.1">
    <property type="nucleotide sequence ID" value="NZ_CP065177.1"/>
</dbReference>
<dbReference type="InterPro" id="IPR040871">
    <property type="entry name" value="HopA1"/>
</dbReference>
<dbReference type="Proteomes" id="UP000806577">
    <property type="component" value="Chromosome"/>
</dbReference>
<dbReference type="KEGG" id="pqu:IG609_011865"/>
<dbReference type="EMBL" id="CP065177">
    <property type="protein sequence ID" value="URG47528.1"/>
    <property type="molecule type" value="Genomic_DNA"/>
</dbReference>
<name>A0A9Q2ETJ2_9GAMM</name>
<protein>
    <submittedName>
        <fullName evidence="1">Uncharacterized protein</fullName>
    </submittedName>
</protein>
<sequence>MNFEQQLKQLSARVHVTSADSYQIDGKAHKVFHNYVWSDYSGPLNLFGHNQTHNVQQRKQLLESQLSLALYTKLYCGVPDDKKFLSLPKNNEREMFMQTLSSANHSLETPDQNWKIYHADAQGIWAEKSGKLRQAYPNSFIPAIPNAPLVVNQYIHFLRQKENRHLQQVFYYVHSNHYMEHDAPQVRIYWNIRPEGAAALVGLITDVLNAHHIAFNFKCLNHADLYHRADSAVLYLEKRYFDYTLRVLKPHIPSLAKYLLNTHPLFTQPITTGVSFAEDPGNGQSFGMHRCQIIAKGLLDAYEKQQSRSSSLTAEQVNWVCLVDRFNSKGIAIHRLHLNPNTLSLPVDFSEQERESAS</sequence>
<reference evidence="1 2" key="1">
    <citation type="journal article" date="2021" name="Int. J. Syst. Evol. Microbiol.">
        <title>&lt;i&gt;Pectobacterium quasiaquaticum&lt;/i&gt; sp. nov., isolated from waterways.</title>
        <authorList>
            <person name="Ben Moussa H."/>
            <person name="Pedron J."/>
            <person name="Bertrand C."/>
            <person name="Hecquet A."/>
            <person name="Barny M.A."/>
        </authorList>
    </citation>
    <scope>NUCLEOTIDE SEQUENCE [LARGE SCALE GENOMIC DNA]</scope>
    <source>
        <strain evidence="1 2">A477-S1-J17</strain>
    </source>
</reference>
<organism evidence="1 2">
    <name type="scientific">Pectobacterium quasiaquaticum</name>
    <dbReference type="NCBI Taxonomy" id="2774015"/>
    <lineage>
        <taxon>Bacteria</taxon>
        <taxon>Pseudomonadati</taxon>
        <taxon>Pseudomonadota</taxon>
        <taxon>Gammaproteobacteria</taxon>
        <taxon>Enterobacterales</taxon>
        <taxon>Pectobacteriaceae</taxon>
        <taxon>Pectobacterium</taxon>
    </lineage>
</organism>
<dbReference type="AlphaFoldDB" id="A0A9Q2ETJ2"/>
<evidence type="ECO:0000313" key="1">
    <source>
        <dbReference type="EMBL" id="URG47528.1"/>
    </source>
</evidence>
<keyword evidence="2" id="KW-1185">Reference proteome</keyword>
<accession>A0A9Q2ETJ2</accession>
<gene>
    <name evidence="1" type="ORF">IG609_011865</name>
</gene>
<evidence type="ECO:0000313" key="2">
    <source>
        <dbReference type="Proteomes" id="UP000806577"/>
    </source>
</evidence>
<proteinExistence type="predicted"/>